<organism evidence="1 2">
    <name type="scientific">Pseudochelatococcus contaminans</name>
    <dbReference type="NCBI Taxonomy" id="1538103"/>
    <lineage>
        <taxon>Bacteria</taxon>
        <taxon>Pseudomonadati</taxon>
        <taxon>Pseudomonadota</taxon>
        <taxon>Alphaproteobacteria</taxon>
        <taxon>Hyphomicrobiales</taxon>
        <taxon>Chelatococcaceae</taxon>
        <taxon>Pseudochelatococcus</taxon>
    </lineage>
</organism>
<gene>
    <name evidence="1" type="ORF">FHS81_000983</name>
</gene>
<keyword evidence="2" id="KW-1185">Reference proteome</keyword>
<evidence type="ECO:0000313" key="1">
    <source>
        <dbReference type="EMBL" id="MBB3808913.1"/>
    </source>
</evidence>
<dbReference type="AlphaFoldDB" id="A0A7W5Z2H9"/>
<accession>A0A7W5Z2H9</accession>
<proteinExistence type="predicted"/>
<dbReference type="RefSeq" id="WP_210281549.1">
    <property type="nucleotide sequence ID" value="NZ_JACICC010000002.1"/>
</dbReference>
<reference evidence="1 2" key="1">
    <citation type="submission" date="2020-08" db="EMBL/GenBank/DDBJ databases">
        <title>Genomic Encyclopedia of Type Strains, Phase IV (KMG-IV): sequencing the most valuable type-strain genomes for metagenomic binning, comparative biology and taxonomic classification.</title>
        <authorList>
            <person name="Goeker M."/>
        </authorList>
    </citation>
    <scope>NUCLEOTIDE SEQUENCE [LARGE SCALE GENOMIC DNA]</scope>
    <source>
        <strain evidence="1 2">DSM 28760</strain>
    </source>
</reference>
<dbReference type="EMBL" id="JACICC010000002">
    <property type="protein sequence ID" value="MBB3808913.1"/>
    <property type="molecule type" value="Genomic_DNA"/>
</dbReference>
<sequence>MSLASIAHETAFSVHDHLPAGYGETARRPVVVDGEAAELVRYERMDGRNAGIGGEHFSTVIAANGRLKGFARIDLDLVGADLPSRDEAQAIALAFLQKQAPDLLPGMELSWIDPHKEPLRVVRNGKTENLTLTGMKVKIRNTVDGRWFWVIVGADRKVMVFERDIHWITFPGHRGTEKWLHDAWLVEKGHAPRGS</sequence>
<dbReference type="Proteomes" id="UP000537592">
    <property type="component" value="Unassembled WGS sequence"/>
</dbReference>
<protein>
    <submittedName>
        <fullName evidence="1">Uncharacterized protein</fullName>
    </submittedName>
</protein>
<comment type="caution">
    <text evidence="1">The sequence shown here is derived from an EMBL/GenBank/DDBJ whole genome shotgun (WGS) entry which is preliminary data.</text>
</comment>
<name>A0A7W5Z2H9_9HYPH</name>
<evidence type="ECO:0000313" key="2">
    <source>
        <dbReference type="Proteomes" id="UP000537592"/>
    </source>
</evidence>